<dbReference type="AlphaFoldDB" id="C0RMF6"/>
<feature type="compositionally biased region" description="Polar residues" evidence="1">
    <location>
        <begin position="1"/>
        <end position="10"/>
    </location>
</feature>
<name>C0RMF6_BRUMB</name>
<protein>
    <submittedName>
        <fullName evidence="2">Uncharacterized protein</fullName>
    </submittedName>
</protein>
<evidence type="ECO:0000256" key="1">
    <source>
        <dbReference type="SAM" id="MobiDB-lite"/>
    </source>
</evidence>
<dbReference type="EMBL" id="CP001489">
    <property type="protein sequence ID" value="ACO02789.1"/>
    <property type="molecule type" value="Genomic_DNA"/>
</dbReference>
<accession>C0RMF6</accession>
<dbReference type="HOGENOM" id="CLU_3150249_0_0_5"/>
<evidence type="ECO:0000313" key="2">
    <source>
        <dbReference type="EMBL" id="ACO02789.1"/>
    </source>
</evidence>
<proteinExistence type="predicted"/>
<evidence type="ECO:0000313" key="3">
    <source>
        <dbReference type="Proteomes" id="UP000001748"/>
    </source>
</evidence>
<dbReference type="Proteomes" id="UP000001748">
    <property type="component" value="Chromosome II"/>
</dbReference>
<feature type="region of interest" description="Disordered" evidence="1">
    <location>
        <begin position="1"/>
        <end position="29"/>
    </location>
</feature>
<reference evidence="3" key="1">
    <citation type="submission" date="2009-03" db="EMBL/GenBank/DDBJ databases">
        <title>Brucella melitensis ATCC 23457 whole genome shotgun sequencing project.</title>
        <authorList>
            <person name="Setubal J.C."/>
            <person name="Boyle S."/>
            <person name="Crasta O.R."/>
            <person name="Gillespie J.J."/>
            <person name="Kenyon R.W."/>
            <person name="Lu J."/>
            <person name="Mane S."/>
            <person name="Nagrani S."/>
            <person name="Shallom J.M."/>
            <person name="Shallom S."/>
            <person name="Shukla M."/>
            <person name="Snyder E.E."/>
            <person name="Sobral B.W."/>
            <person name="Wattam A.R."/>
            <person name="Will R."/>
            <person name="Williams K."/>
            <person name="Yoo H."/>
            <person name="Munk C."/>
            <person name="Tapia R."/>
            <person name="Han C."/>
            <person name="Detter J.C."/>
            <person name="Bruce D."/>
            <person name="Brettin T.S."/>
        </authorList>
    </citation>
    <scope>NUCLEOTIDE SEQUENCE [LARGE SCALE GENOMIC DNA]</scope>
    <source>
        <strain evidence="3">ATCC 23457</strain>
    </source>
</reference>
<organism evidence="2 3">
    <name type="scientific">Brucella melitensis biotype 2 (strain ATCC 23457)</name>
    <dbReference type="NCBI Taxonomy" id="546272"/>
    <lineage>
        <taxon>Bacteria</taxon>
        <taxon>Pseudomonadati</taxon>
        <taxon>Pseudomonadota</taxon>
        <taxon>Alphaproteobacteria</taxon>
        <taxon>Hyphomicrobiales</taxon>
        <taxon>Brucellaceae</taxon>
        <taxon>Brucella/Ochrobactrum group</taxon>
        <taxon>Brucella</taxon>
    </lineage>
</organism>
<dbReference type="KEGG" id="bmi:BMEA_B1001"/>
<sequence>MEKKNSTNNIIVRGLPSNGARSGKAAEPLEDRRRYSGRFLVFMRNLHT</sequence>
<gene>
    <name evidence="2" type="ordered locus">BMEA_B1001</name>
</gene>